<organism evidence="1 2">
    <name type="scientific">Streptococcus oralis subsp. tigurinus</name>
    <dbReference type="NCBI Taxonomy" id="1077464"/>
    <lineage>
        <taxon>Bacteria</taxon>
        <taxon>Bacillati</taxon>
        <taxon>Bacillota</taxon>
        <taxon>Bacilli</taxon>
        <taxon>Lactobacillales</taxon>
        <taxon>Streptococcaceae</taxon>
        <taxon>Streptococcus</taxon>
    </lineage>
</organism>
<gene>
    <name evidence="1" type="ORF">B7727_09170</name>
</gene>
<dbReference type="EMBL" id="NCUE01000019">
    <property type="protein sequence ID" value="ORO41979.1"/>
    <property type="molecule type" value="Genomic_DNA"/>
</dbReference>
<protein>
    <submittedName>
        <fullName evidence="1">Uncharacterized protein</fullName>
    </submittedName>
</protein>
<name>A0A1X1G532_STROR</name>
<evidence type="ECO:0000313" key="2">
    <source>
        <dbReference type="Proteomes" id="UP000193958"/>
    </source>
</evidence>
<reference evidence="1 2" key="1">
    <citation type="journal article" date="2016" name="Eur. J. Clin. Microbiol. Infect. Dis.">
        <title>Whole genome sequencing as a tool for phylogenetic analysis of clinical strains of Mitis group streptococci.</title>
        <authorList>
            <person name="Rasmussen L.H."/>
            <person name="Dargis R."/>
            <person name="Hojholt K."/>
            <person name="Christensen J.J."/>
            <person name="Skovgaard O."/>
            <person name="Justesen U.S."/>
            <person name="Rosenvinge F.S."/>
            <person name="Moser C."/>
            <person name="Lukjancenko O."/>
            <person name="Rasmussen S."/>
            <person name="Nielsen X.C."/>
        </authorList>
    </citation>
    <scope>NUCLEOTIDE SEQUENCE [LARGE SCALE GENOMIC DNA]</scope>
    <source>
        <strain evidence="1 2">B_003802_10</strain>
    </source>
</reference>
<accession>A0A1X1G532</accession>
<dbReference type="AlphaFoldDB" id="A0A1X1G532"/>
<proteinExistence type="predicted"/>
<comment type="caution">
    <text evidence="1">The sequence shown here is derived from an EMBL/GenBank/DDBJ whole genome shotgun (WGS) entry which is preliminary data.</text>
</comment>
<dbReference type="Proteomes" id="UP000193958">
    <property type="component" value="Unassembled WGS sequence"/>
</dbReference>
<sequence length="62" mass="7197">MLFLAIFYSPCKWFNRFSSPTSLLEMMKSCGFSVYYFPFLLRSVPLLYPSTSVSHLPSMKSN</sequence>
<evidence type="ECO:0000313" key="1">
    <source>
        <dbReference type="EMBL" id="ORO41979.1"/>
    </source>
</evidence>